<organism evidence="2">
    <name type="scientific">marine sediment metagenome</name>
    <dbReference type="NCBI Taxonomy" id="412755"/>
    <lineage>
        <taxon>unclassified sequences</taxon>
        <taxon>metagenomes</taxon>
        <taxon>ecological metagenomes</taxon>
    </lineage>
</organism>
<dbReference type="AlphaFoldDB" id="A0A0F9LZV9"/>
<gene>
    <name evidence="2" type="ORF">LCGC14_1445530</name>
</gene>
<evidence type="ECO:0000259" key="1">
    <source>
        <dbReference type="PROSITE" id="PS00036"/>
    </source>
</evidence>
<dbReference type="InterPro" id="IPR025109">
    <property type="entry name" value="DUF4031"/>
</dbReference>
<dbReference type="Pfam" id="PF13223">
    <property type="entry name" value="DUF4031"/>
    <property type="match status" value="1"/>
</dbReference>
<dbReference type="InterPro" id="IPR004827">
    <property type="entry name" value="bZIP"/>
</dbReference>
<accession>A0A0F9LZV9</accession>
<feature type="domain" description="BZIP" evidence="1">
    <location>
        <begin position="99"/>
        <end position="112"/>
    </location>
</feature>
<name>A0A0F9LZV9_9ZZZZ</name>
<proteinExistence type="predicted"/>
<comment type="caution">
    <text evidence="2">The sequence shown here is derived from an EMBL/GenBank/DDBJ whole genome shotgun (WGS) entry which is preliminary data.</text>
</comment>
<dbReference type="GO" id="GO:0003700">
    <property type="term" value="F:DNA-binding transcription factor activity"/>
    <property type="evidence" value="ECO:0007669"/>
    <property type="project" value="InterPro"/>
</dbReference>
<sequence length="124" mass="14991">MICVDPMVEIFARKHRLACFRWPRCHMFADDDDVESLHHVARLVGLRREWFQKDRYPPHYDLFGKGKRDAALAYGAKEVPRRYPVELRRRKDQTYCIEKHRNRAAARRYRARQKGAGWHTRKIN</sequence>
<protein>
    <recommendedName>
        <fullName evidence="1">BZIP domain-containing protein</fullName>
    </recommendedName>
</protein>
<dbReference type="PROSITE" id="PS00036">
    <property type="entry name" value="BZIP_BASIC"/>
    <property type="match status" value="1"/>
</dbReference>
<evidence type="ECO:0000313" key="2">
    <source>
        <dbReference type="EMBL" id="KKM69955.1"/>
    </source>
</evidence>
<dbReference type="EMBL" id="LAZR01009905">
    <property type="protein sequence ID" value="KKM69955.1"/>
    <property type="molecule type" value="Genomic_DNA"/>
</dbReference>
<reference evidence="2" key="1">
    <citation type="journal article" date="2015" name="Nature">
        <title>Complex archaea that bridge the gap between prokaryotes and eukaryotes.</title>
        <authorList>
            <person name="Spang A."/>
            <person name="Saw J.H."/>
            <person name="Jorgensen S.L."/>
            <person name="Zaremba-Niedzwiedzka K."/>
            <person name="Martijn J."/>
            <person name="Lind A.E."/>
            <person name="van Eijk R."/>
            <person name="Schleper C."/>
            <person name="Guy L."/>
            <person name="Ettema T.J."/>
        </authorList>
    </citation>
    <scope>NUCLEOTIDE SEQUENCE</scope>
</reference>